<sequence length="204" mass="21473">MISAQFLLTALVVVLAPGTGVVYTLMLSLGQGRRAALPAALGCTLGIVPHLAAAILGLAALLHSSALLFQIVKFAGVAYLMYLAWQALRHGGALAIGARKGRDGFWRIATRGALINILNPKLSLFFLALLPPFLSGDPARATAEMVLLGAVFMGLTLVIFLLYGLFAASARDRLLASARAMAWLNRGFAAVFAGLGLRLAMERA</sequence>
<dbReference type="Pfam" id="PF01810">
    <property type="entry name" value="LysE"/>
    <property type="match status" value="1"/>
</dbReference>
<feature type="transmembrane region" description="Helical" evidence="7">
    <location>
        <begin position="146"/>
        <end position="168"/>
    </location>
</feature>
<dbReference type="EMBL" id="JBEHHI010000001">
    <property type="protein sequence ID" value="MEX5728404.1"/>
    <property type="molecule type" value="Genomic_DNA"/>
</dbReference>
<evidence type="ECO:0000256" key="1">
    <source>
        <dbReference type="ARBA" id="ARBA00004651"/>
    </source>
</evidence>
<evidence type="ECO:0000313" key="9">
    <source>
        <dbReference type="Proteomes" id="UP001560019"/>
    </source>
</evidence>
<dbReference type="RefSeq" id="WP_125403058.1">
    <property type="nucleotide sequence ID" value="NZ_JBEHHI010000001.1"/>
</dbReference>
<evidence type="ECO:0000256" key="5">
    <source>
        <dbReference type="ARBA" id="ARBA00022989"/>
    </source>
</evidence>
<organism evidence="8 9">
    <name type="scientific">Rhodovulum iodosum</name>
    <dbReference type="NCBI Taxonomy" id="68291"/>
    <lineage>
        <taxon>Bacteria</taxon>
        <taxon>Pseudomonadati</taxon>
        <taxon>Pseudomonadota</taxon>
        <taxon>Alphaproteobacteria</taxon>
        <taxon>Rhodobacterales</taxon>
        <taxon>Paracoccaceae</taxon>
        <taxon>Rhodovulum</taxon>
    </lineage>
</organism>
<feature type="transmembrane region" description="Helical" evidence="7">
    <location>
        <begin position="108"/>
        <end position="134"/>
    </location>
</feature>
<dbReference type="PANTHER" id="PTHR30086:SF14">
    <property type="entry name" value="HOMOSERINE_HOMOSERINE LACTONE EFFLUX PROTEIN"/>
    <property type="match status" value="1"/>
</dbReference>
<keyword evidence="3" id="KW-1003">Cell membrane</keyword>
<dbReference type="PANTHER" id="PTHR30086">
    <property type="entry name" value="ARGININE EXPORTER PROTEIN ARGO"/>
    <property type="match status" value="1"/>
</dbReference>
<keyword evidence="9" id="KW-1185">Reference proteome</keyword>
<accession>A0ABV3XTK0</accession>
<dbReference type="Proteomes" id="UP001560019">
    <property type="component" value="Unassembled WGS sequence"/>
</dbReference>
<feature type="transmembrane region" description="Helical" evidence="7">
    <location>
        <begin position="67"/>
        <end position="88"/>
    </location>
</feature>
<dbReference type="InterPro" id="IPR001123">
    <property type="entry name" value="LeuE-type"/>
</dbReference>
<feature type="transmembrane region" description="Helical" evidence="7">
    <location>
        <begin position="6"/>
        <end position="27"/>
    </location>
</feature>
<evidence type="ECO:0000256" key="3">
    <source>
        <dbReference type="ARBA" id="ARBA00022475"/>
    </source>
</evidence>
<feature type="transmembrane region" description="Helical" evidence="7">
    <location>
        <begin position="39"/>
        <end position="61"/>
    </location>
</feature>
<evidence type="ECO:0000256" key="6">
    <source>
        <dbReference type="ARBA" id="ARBA00023136"/>
    </source>
</evidence>
<keyword evidence="4 7" id="KW-0812">Transmembrane</keyword>
<comment type="caution">
    <text evidence="8">The sequence shown here is derived from an EMBL/GenBank/DDBJ whole genome shotgun (WGS) entry which is preliminary data.</text>
</comment>
<comment type="similarity">
    <text evidence="2">Belongs to the Rht family.</text>
</comment>
<comment type="subcellular location">
    <subcellularLocation>
        <location evidence="1">Cell membrane</location>
        <topology evidence="1">Multi-pass membrane protein</topology>
    </subcellularLocation>
</comment>
<evidence type="ECO:0000256" key="4">
    <source>
        <dbReference type="ARBA" id="ARBA00022692"/>
    </source>
</evidence>
<evidence type="ECO:0000256" key="2">
    <source>
        <dbReference type="ARBA" id="ARBA00007928"/>
    </source>
</evidence>
<reference evidence="8 9" key="1">
    <citation type="submission" date="2024-06" db="EMBL/GenBank/DDBJ databases">
        <title>Genome of Rhodovulum iodosum, a marine photoferrotroph.</title>
        <authorList>
            <person name="Bianchini G."/>
            <person name="Nikeleit V."/>
            <person name="Kappler A."/>
            <person name="Bryce C."/>
            <person name="Sanchez-Baracaldo P."/>
        </authorList>
    </citation>
    <scope>NUCLEOTIDE SEQUENCE [LARGE SCALE GENOMIC DNA]</scope>
    <source>
        <strain evidence="8 9">UT/N1</strain>
    </source>
</reference>
<protein>
    <submittedName>
        <fullName evidence="8">Threonine/homoserine/homoserine lactone efflux protein</fullName>
    </submittedName>
</protein>
<evidence type="ECO:0000256" key="7">
    <source>
        <dbReference type="SAM" id="Phobius"/>
    </source>
</evidence>
<proteinExistence type="inferred from homology"/>
<name>A0ABV3XTK0_9RHOB</name>
<keyword evidence="6 7" id="KW-0472">Membrane</keyword>
<gene>
    <name evidence="8" type="ORF">Ga0609869_001757</name>
</gene>
<keyword evidence="5 7" id="KW-1133">Transmembrane helix</keyword>
<evidence type="ECO:0000313" key="8">
    <source>
        <dbReference type="EMBL" id="MEX5728404.1"/>
    </source>
</evidence>
<dbReference type="PIRSF" id="PIRSF006324">
    <property type="entry name" value="LeuE"/>
    <property type="match status" value="1"/>
</dbReference>